<sequence>MTVKRIRNNNKYRKERDGISEIKKYLKKIILLKQNIISITIFGCILLYNCLKMKRKCVSRYRFFFFNS</sequence>
<name>A0A0N5C8U2_STREA</name>
<proteinExistence type="predicted"/>
<keyword evidence="1" id="KW-0812">Transmembrane</keyword>
<organism evidence="2 3">
    <name type="scientific">Strongyloides papillosus</name>
    <name type="common">Intestinal threadworm</name>
    <dbReference type="NCBI Taxonomy" id="174720"/>
    <lineage>
        <taxon>Eukaryota</taxon>
        <taxon>Metazoa</taxon>
        <taxon>Ecdysozoa</taxon>
        <taxon>Nematoda</taxon>
        <taxon>Chromadorea</taxon>
        <taxon>Rhabditida</taxon>
        <taxon>Tylenchina</taxon>
        <taxon>Panagrolaimomorpha</taxon>
        <taxon>Strongyloidoidea</taxon>
        <taxon>Strongyloididae</taxon>
        <taxon>Strongyloides</taxon>
    </lineage>
</organism>
<keyword evidence="1" id="KW-0472">Membrane</keyword>
<evidence type="ECO:0000256" key="1">
    <source>
        <dbReference type="SAM" id="Phobius"/>
    </source>
</evidence>
<keyword evidence="2" id="KW-1185">Reference proteome</keyword>
<accession>A0A0N5C8U2</accession>
<protein>
    <submittedName>
        <fullName evidence="3">Transposase</fullName>
    </submittedName>
</protein>
<evidence type="ECO:0000313" key="3">
    <source>
        <dbReference type="WBParaSite" id="SPAL_0001432850.1"/>
    </source>
</evidence>
<evidence type="ECO:0000313" key="2">
    <source>
        <dbReference type="Proteomes" id="UP000046392"/>
    </source>
</evidence>
<reference evidence="3" key="1">
    <citation type="submission" date="2017-02" db="UniProtKB">
        <authorList>
            <consortium name="WormBaseParasite"/>
        </authorList>
    </citation>
    <scope>IDENTIFICATION</scope>
</reference>
<keyword evidence="1" id="KW-1133">Transmembrane helix</keyword>
<dbReference type="AlphaFoldDB" id="A0A0N5C8U2"/>
<feature type="transmembrane region" description="Helical" evidence="1">
    <location>
        <begin position="30"/>
        <end position="51"/>
    </location>
</feature>
<dbReference type="Proteomes" id="UP000046392">
    <property type="component" value="Unplaced"/>
</dbReference>
<dbReference type="WBParaSite" id="SPAL_0001432850.1">
    <property type="protein sequence ID" value="SPAL_0001432850.1"/>
    <property type="gene ID" value="SPAL_0001432850"/>
</dbReference>